<reference evidence="1" key="2">
    <citation type="submission" date="2013-09" db="EMBL/GenBank/DDBJ databases">
        <title>Draft genome sequence of Anaerotruncus colihominis(DSM 17241).</title>
        <authorList>
            <person name="Sudarsanam P."/>
            <person name="Ley R."/>
            <person name="Guruge J."/>
            <person name="Turnbaugh P.J."/>
            <person name="Mahowald M."/>
            <person name="Liep D."/>
            <person name="Gordon J."/>
        </authorList>
    </citation>
    <scope>NUCLEOTIDE SEQUENCE</scope>
    <source>
        <strain evidence="1">DSM 17241</strain>
    </source>
</reference>
<reference evidence="1" key="1">
    <citation type="submission" date="2007-11" db="EMBL/GenBank/DDBJ databases">
        <authorList>
            <person name="Fulton L."/>
            <person name="Clifton S."/>
            <person name="Fulton B."/>
            <person name="Xu J."/>
            <person name="Minx P."/>
            <person name="Pepin K.H."/>
            <person name="Johnson M."/>
            <person name="Thiruvilangam P."/>
            <person name="Bhonagiri V."/>
            <person name="Nash W.E."/>
            <person name="Mardis E.R."/>
            <person name="Wilson R.K."/>
        </authorList>
    </citation>
    <scope>NUCLEOTIDE SEQUENCE [LARGE SCALE GENOMIC DNA]</scope>
    <source>
        <strain evidence="1">DSM 17241</strain>
    </source>
</reference>
<evidence type="ECO:0000313" key="2">
    <source>
        <dbReference type="Proteomes" id="UP000003803"/>
    </source>
</evidence>
<protein>
    <submittedName>
        <fullName evidence="1">Phage portal protein, lambda family</fullName>
    </submittedName>
</protein>
<dbReference type="GO" id="GO:0019068">
    <property type="term" value="P:virion assembly"/>
    <property type="evidence" value="ECO:0007669"/>
    <property type="project" value="InterPro"/>
</dbReference>
<gene>
    <name evidence="1" type="ORF">ANACOL_03359</name>
</gene>
<comment type="caution">
    <text evidence="1">The sequence shown here is derived from an EMBL/GenBank/DDBJ whole genome shotgun (WGS) entry which is preliminary data.</text>
</comment>
<proteinExistence type="predicted"/>
<dbReference type="EMBL" id="ABGD02000025">
    <property type="protein sequence ID" value="EDS09914.1"/>
    <property type="molecule type" value="Genomic_DNA"/>
</dbReference>
<dbReference type="Proteomes" id="UP000003803">
    <property type="component" value="Unassembled WGS sequence"/>
</dbReference>
<dbReference type="GO" id="GO:0005198">
    <property type="term" value="F:structural molecule activity"/>
    <property type="evidence" value="ECO:0007669"/>
    <property type="project" value="InterPro"/>
</dbReference>
<accession>B0PEY1</accession>
<name>B0PEY1_9FIRM</name>
<dbReference type="eggNOG" id="COG5511">
    <property type="taxonomic scope" value="Bacteria"/>
</dbReference>
<dbReference type="InterPro" id="IPR006429">
    <property type="entry name" value="Phage_lambda_portal"/>
</dbReference>
<dbReference type="HOGENOM" id="CLU_027870_3_0_9"/>
<sequence length="546" mass="60528">MIVIPYLDKRLGLYLPDSMRPQNKGYGDAGASWHKRATKGFNAQSGSPREDIDYNNATLRQRARMLAMSSPLAGSAVKTNRTNVVGIGLRLKSQIDRDVLGMSPEAAEAWQKKTEREFALWAENKRACDATGVNDFYALQQLALSSWLLSGDVFAVYKQREPTQLNPYSLRIHIVEADRISTPYDASPRRLWLTDGKAANGNDIFDGVEVDGSGMIVAYYIRNTYPHQLGAARTEWQRVLAYGEETGLPNIVQIMDSERPDQYRGVSYLAQIIEPLLQLRRYTDSELAAAVVESFFTAFVITGANKADENPFNETRTSLGEVSGNPDEYEMGPGQINVMKQGEDVKFADPKRPTSGFSTFVRAMCEQMGAALEIPADLLLKSFNSSYSASRAALLEAWKAFRMRREWFVADFCRPTYEVWLSEAVARGRISAPGFFTAPEIRAAYLGAEWIGPSQGQLDPVKEITAEILANDAGYSTHEQSTIRLNGGQWGANVEQLRRENEQLAQAKAPDPSGSGHPPVANTIKTAVVKAVLLDILKEGEENAYK</sequence>
<keyword evidence="2" id="KW-1185">Reference proteome</keyword>
<dbReference type="AlphaFoldDB" id="B0PEY1"/>
<organism evidence="1 2">
    <name type="scientific">Anaerotruncus colihominis DSM 17241</name>
    <dbReference type="NCBI Taxonomy" id="445972"/>
    <lineage>
        <taxon>Bacteria</taxon>
        <taxon>Bacillati</taxon>
        <taxon>Bacillota</taxon>
        <taxon>Clostridia</taxon>
        <taxon>Eubacteriales</taxon>
        <taxon>Oscillospiraceae</taxon>
        <taxon>Anaerotruncus</taxon>
    </lineage>
</organism>
<evidence type="ECO:0000313" key="1">
    <source>
        <dbReference type="EMBL" id="EDS09914.1"/>
    </source>
</evidence>
<dbReference type="NCBIfam" id="TIGR01539">
    <property type="entry name" value="portal_lambda"/>
    <property type="match status" value="1"/>
</dbReference>
<dbReference type="STRING" id="169435.ERS852551_02857"/>
<dbReference type="Pfam" id="PF05136">
    <property type="entry name" value="Phage_portal_2"/>
    <property type="match status" value="1"/>
</dbReference>